<dbReference type="Proteomes" id="UP000835052">
    <property type="component" value="Unassembled WGS sequence"/>
</dbReference>
<dbReference type="AlphaFoldDB" id="A0A8S1GVL3"/>
<protein>
    <submittedName>
        <fullName evidence="1">Uncharacterized protein</fullName>
    </submittedName>
</protein>
<keyword evidence="2" id="KW-1185">Reference proteome</keyword>
<reference evidence="1" key="1">
    <citation type="submission" date="2020-10" db="EMBL/GenBank/DDBJ databases">
        <authorList>
            <person name="Kikuchi T."/>
        </authorList>
    </citation>
    <scope>NUCLEOTIDE SEQUENCE</scope>
    <source>
        <strain evidence="1">NKZ352</strain>
    </source>
</reference>
<dbReference type="EMBL" id="CAJGYM010000005">
    <property type="protein sequence ID" value="CAD6186882.1"/>
    <property type="molecule type" value="Genomic_DNA"/>
</dbReference>
<comment type="caution">
    <text evidence="1">The sequence shown here is derived from an EMBL/GenBank/DDBJ whole genome shotgun (WGS) entry which is preliminary data.</text>
</comment>
<gene>
    <name evidence="1" type="ORF">CAUJ_LOCUS2801</name>
</gene>
<sequence>MAKLEGWTKKVSEEEEHDITSKLVLGQVEMHLGCFAPRYKVSGWTNVGGRNWALFDSQAAPFEATDVA</sequence>
<evidence type="ECO:0000313" key="2">
    <source>
        <dbReference type="Proteomes" id="UP000835052"/>
    </source>
</evidence>
<name>A0A8S1GVL3_9PELO</name>
<proteinExistence type="predicted"/>
<accession>A0A8S1GVL3</accession>
<organism evidence="1 2">
    <name type="scientific">Caenorhabditis auriculariae</name>
    <dbReference type="NCBI Taxonomy" id="2777116"/>
    <lineage>
        <taxon>Eukaryota</taxon>
        <taxon>Metazoa</taxon>
        <taxon>Ecdysozoa</taxon>
        <taxon>Nematoda</taxon>
        <taxon>Chromadorea</taxon>
        <taxon>Rhabditida</taxon>
        <taxon>Rhabditina</taxon>
        <taxon>Rhabditomorpha</taxon>
        <taxon>Rhabditoidea</taxon>
        <taxon>Rhabditidae</taxon>
        <taxon>Peloderinae</taxon>
        <taxon>Caenorhabditis</taxon>
    </lineage>
</organism>
<evidence type="ECO:0000313" key="1">
    <source>
        <dbReference type="EMBL" id="CAD6186882.1"/>
    </source>
</evidence>